<dbReference type="GO" id="GO:1990834">
    <property type="term" value="P:response to odorant"/>
    <property type="evidence" value="ECO:0007669"/>
    <property type="project" value="EnsemblMetazoa"/>
</dbReference>
<evidence type="ECO:0000256" key="8">
    <source>
        <dbReference type="PIRSR" id="PIRSR015894-3"/>
    </source>
</evidence>
<proteinExistence type="inferred from homology"/>
<dbReference type="PANTHER" id="PTHR10738:SF0">
    <property type="entry name" value="PROTEIN ARGININE N-METHYLTRANSFERASE 5"/>
    <property type="match status" value="1"/>
</dbReference>
<dbReference type="InterPro" id="IPR035247">
    <property type="entry name" value="PRMT5_TIM"/>
</dbReference>
<evidence type="ECO:0000313" key="12">
    <source>
        <dbReference type="EMBL" id="EGT45794.1"/>
    </source>
</evidence>
<dbReference type="Pfam" id="PF17285">
    <property type="entry name" value="PRMT5_TIM"/>
    <property type="match status" value="1"/>
</dbReference>
<dbReference type="FunFam" id="2.70.160.11:FF:000028">
    <property type="entry name" value="Protein arginine N-methyltransferase 5"/>
    <property type="match status" value="1"/>
</dbReference>
<evidence type="ECO:0000313" key="13">
    <source>
        <dbReference type="Proteomes" id="UP000008068"/>
    </source>
</evidence>
<dbReference type="GO" id="GO:0008630">
    <property type="term" value="P:intrinsic apoptotic signaling pathway in response to DNA damage"/>
    <property type="evidence" value="ECO:0007669"/>
    <property type="project" value="EnsemblMetazoa"/>
</dbReference>
<evidence type="ECO:0000259" key="11">
    <source>
        <dbReference type="Pfam" id="PF17286"/>
    </source>
</evidence>
<feature type="active site" description="Proton donor/acceptor" evidence="6">
    <location>
        <position position="496"/>
    </location>
</feature>
<dbReference type="GO" id="GO:0032259">
    <property type="term" value="P:methylation"/>
    <property type="evidence" value="ECO:0007669"/>
    <property type="project" value="UniProtKB-KW"/>
</dbReference>
<feature type="domain" description="PRMT5 arginine-N-methyltransferase" evidence="9">
    <location>
        <begin position="351"/>
        <end position="525"/>
    </location>
</feature>
<dbReference type="GO" id="GO:0035241">
    <property type="term" value="F:protein-arginine omega-N monomethyltransferase activity"/>
    <property type="evidence" value="ECO:0007669"/>
    <property type="project" value="EnsemblMetazoa"/>
</dbReference>
<evidence type="ECO:0000256" key="4">
    <source>
        <dbReference type="ARBA" id="ARBA00048612"/>
    </source>
</evidence>
<feature type="site" description="Critical for specifying symmetric addition of methyl groups" evidence="8">
    <location>
        <position position="376"/>
    </location>
</feature>
<feature type="domain" description="PRMT5 oligomerisation" evidence="11">
    <location>
        <begin position="528"/>
        <end position="729"/>
    </location>
</feature>
<comment type="catalytic activity">
    <reaction evidence="4">
        <text>L-arginyl-[protein] + 2 S-adenosyl-L-methionine = N(omega),N(omega)'-dimethyl-L-arginyl-[protein] + 2 S-adenosyl-L-homocysteine + 2 H(+)</text>
        <dbReference type="Rhea" id="RHEA:48108"/>
        <dbReference type="Rhea" id="RHEA-COMP:10532"/>
        <dbReference type="Rhea" id="RHEA-COMP:11992"/>
        <dbReference type="ChEBI" id="CHEBI:15378"/>
        <dbReference type="ChEBI" id="CHEBI:29965"/>
        <dbReference type="ChEBI" id="CHEBI:57856"/>
        <dbReference type="ChEBI" id="CHEBI:59789"/>
        <dbReference type="ChEBI" id="CHEBI:88221"/>
        <dbReference type="EC" id="2.1.1.320"/>
    </reaction>
</comment>
<dbReference type="GO" id="GO:0005634">
    <property type="term" value="C:nucleus"/>
    <property type="evidence" value="ECO:0007669"/>
    <property type="project" value="EnsemblMetazoa"/>
</dbReference>
<dbReference type="OrthoDB" id="1368803at2759"/>
<dbReference type="Gene3D" id="3.40.50.150">
    <property type="entry name" value="Vaccinia Virus protein VP39"/>
    <property type="match status" value="1"/>
</dbReference>
<dbReference type="HOGENOM" id="CLU_010247_0_0_1"/>
<dbReference type="GO" id="GO:0044020">
    <property type="term" value="F:histone H4R3 methyltransferase activity"/>
    <property type="evidence" value="ECO:0007669"/>
    <property type="project" value="EnsemblMetazoa"/>
</dbReference>
<dbReference type="InParanoid" id="G0MCJ5"/>
<dbReference type="OMA" id="WIDCDSP"/>
<dbReference type="GO" id="GO:0043518">
    <property type="term" value="P:negative regulation of DNA damage response, signal transduction by p53 class mediator"/>
    <property type="evidence" value="ECO:0007669"/>
    <property type="project" value="EnsemblMetazoa"/>
</dbReference>
<feature type="binding site" evidence="7">
    <location>
        <position position="447"/>
    </location>
    <ligand>
        <name>S-adenosyl-L-methionine</name>
        <dbReference type="ChEBI" id="CHEBI:59789"/>
    </ligand>
</feature>
<dbReference type="InterPro" id="IPR029063">
    <property type="entry name" value="SAM-dependent_MTases_sf"/>
</dbReference>
<feature type="active site" description="Proton donor/acceptor" evidence="6">
    <location>
        <position position="505"/>
    </location>
</feature>
<dbReference type="Pfam" id="PF17286">
    <property type="entry name" value="PRMT5_C"/>
    <property type="match status" value="1"/>
</dbReference>
<dbReference type="Proteomes" id="UP000008068">
    <property type="component" value="Unassembled WGS sequence"/>
</dbReference>
<dbReference type="EMBL" id="GL379789">
    <property type="protein sequence ID" value="EGT45794.1"/>
    <property type="molecule type" value="Genomic_DNA"/>
</dbReference>
<dbReference type="GO" id="GO:0035243">
    <property type="term" value="F:protein-arginine omega-N symmetric methyltransferase activity"/>
    <property type="evidence" value="ECO:0007669"/>
    <property type="project" value="UniProtKB-EC"/>
</dbReference>
<protein>
    <recommendedName>
        <fullName evidence="5">Protein arginine N-methyltransferase</fullName>
    </recommendedName>
</protein>
<dbReference type="PANTHER" id="PTHR10738">
    <property type="entry name" value="PROTEIN ARGININE N-METHYLTRANSFERASE 5"/>
    <property type="match status" value="1"/>
</dbReference>
<keyword evidence="3 5" id="KW-0949">S-adenosyl-L-methionine</keyword>
<sequence>MSNRTYADELFPQEVIEQHEEEMDISTNSVVLVSSPNPVEEANARIHVGWMTTRLDANENSDRQIAAYCTELGKFKYNFVVFPIGGVVRAYWKPSESIEIHPPCIDLPDVQLSNSLWETYINGKISEWIDCDSPDPLFAALSEEHLLKELNYVCYMGLQTMTIELKRISSPKTSAILNKWIWTRNTRFTVWIQLPAAIEKCLDYDGSTATASSDLWTIWSDFRNQCNNFSGVYLQVVLSLGANLPDELIESKLVERWKAEPLAGFVVESELFVTGRHGEACLPNAHLLLLKSLWSSDSLRLVLRATTDTFKYNMTIKSEYSLALRQAVRDVHFRRRRDDGSTDSAHSLNVGEYRDVLQAPLQPLSENLDSGVYNTFEQDKLKYEVYGEAVEGALKDLGADGRRQCIVYLLGGGRGPIGTKILRAEKEYNLKFRAGKDPLKVKLYIVEKNPNAIVTLKFMNARTWKRRVTIVESDMRSLPGIARDRGFEQPDIIVSELLGSFGDNELSPECLDGVTEFLKPTTISIPQKYTSYVAPIMSSHLHQTIRAQSIPFLSRALPAHGRGEPELDEEGTWVQRYPQGHVRNNMDQIYVVFLSKYIALADKTKPVFTFDHPNFQNTTNERSNCIEFKMDRNADVMGFAGYFDLQLYKNIMLSIEPSTHTSGMMSWFPAVIPLRHQLRVANGDKIRLKIERKVDAKGVWYEWCVELEKPTGEITTTPVQNPNGESYYMRM</sequence>
<dbReference type="STRING" id="135651.G0MCJ5"/>
<dbReference type="eggNOG" id="KOG0822">
    <property type="taxonomic scope" value="Eukaryota"/>
</dbReference>
<dbReference type="GO" id="GO:0017053">
    <property type="term" value="C:transcription repressor complex"/>
    <property type="evidence" value="ECO:0007669"/>
    <property type="project" value="EnsemblMetazoa"/>
</dbReference>
<dbReference type="GO" id="GO:0002039">
    <property type="term" value="F:p53 binding"/>
    <property type="evidence" value="ECO:0007669"/>
    <property type="project" value="EnsemblMetazoa"/>
</dbReference>
<evidence type="ECO:0000256" key="1">
    <source>
        <dbReference type="ARBA" id="ARBA00022603"/>
    </source>
</evidence>
<dbReference type="GO" id="GO:0140297">
    <property type="term" value="F:DNA-binding transcription factor binding"/>
    <property type="evidence" value="ECO:0007669"/>
    <property type="project" value="EnsemblMetazoa"/>
</dbReference>
<evidence type="ECO:0000256" key="6">
    <source>
        <dbReference type="PIRSR" id="PIRSR015894-1"/>
    </source>
</evidence>
<feature type="binding site" evidence="7">
    <location>
        <begin position="382"/>
        <end position="383"/>
    </location>
    <ligand>
        <name>S-adenosyl-L-methionine</name>
        <dbReference type="ChEBI" id="CHEBI:59789"/>
    </ligand>
</feature>
<dbReference type="Pfam" id="PF05185">
    <property type="entry name" value="PRMT5"/>
    <property type="match status" value="1"/>
</dbReference>
<gene>
    <name evidence="12" type="primary">Cbn-prmt-5</name>
    <name evidence="12" type="ORF">CAEBREN_20435</name>
</gene>
<evidence type="ECO:0000259" key="10">
    <source>
        <dbReference type="Pfam" id="PF17285"/>
    </source>
</evidence>
<dbReference type="GO" id="GO:0140940">
    <property type="term" value="F:histone H2A methyltransferase activity"/>
    <property type="evidence" value="ECO:0007669"/>
    <property type="project" value="EnsemblMetazoa"/>
</dbReference>
<evidence type="ECO:0000259" key="9">
    <source>
        <dbReference type="Pfam" id="PF05185"/>
    </source>
</evidence>
<evidence type="ECO:0000256" key="2">
    <source>
        <dbReference type="ARBA" id="ARBA00022679"/>
    </source>
</evidence>
<dbReference type="AlphaFoldDB" id="G0MCJ5"/>
<evidence type="ECO:0000256" key="3">
    <source>
        <dbReference type="ARBA" id="ARBA00022691"/>
    </source>
</evidence>
<dbReference type="PIRSF" id="PIRSF015894">
    <property type="entry name" value="Skb1_MeTrfase"/>
    <property type="match status" value="1"/>
</dbReference>
<comment type="similarity">
    <text evidence="5">Belongs to the class I-like SAM-binding methyltransferase superfamily.</text>
</comment>
<feature type="binding site" evidence="7">
    <location>
        <position position="373"/>
    </location>
    <ligand>
        <name>S-adenosyl-L-methionine</name>
        <dbReference type="ChEBI" id="CHEBI:59789"/>
    </ligand>
</feature>
<keyword evidence="1 5" id="KW-0489">Methyltransferase</keyword>
<dbReference type="PROSITE" id="PS51678">
    <property type="entry name" value="SAM_MT_PRMT"/>
    <property type="match status" value="1"/>
</dbReference>
<reference evidence="13" key="1">
    <citation type="submission" date="2011-07" db="EMBL/GenBank/DDBJ databases">
        <authorList>
            <consortium name="Caenorhabditis brenneri Sequencing and Analysis Consortium"/>
            <person name="Wilson R.K."/>
        </authorList>
    </citation>
    <scope>NUCLEOTIDE SEQUENCE [LARGE SCALE GENOMIC DNA]</scope>
    <source>
        <strain evidence="13">PB2801</strain>
    </source>
</reference>
<dbReference type="FunCoup" id="G0MCJ5">
    <property type="interactions" value="3134"/>
</dbReference>
<dbReference type="Gene3D" id="2.70.160.11">
    <property type="entry name" value="Hnrnp arginine n-methyltransferase1"/>
    <property type="match status" value="1"/>
</dbReference>
<dbReference type="Gene3D" id="3.20.20.150">
    <property type="entry name" value="Divalent-metal-dependent TIM barrel enzymes"/>
    <property type="match status" value="1"/>
</dbReference>
<dbReference type="GO" id="GO:0045892">
    <property type="term" value="P:negative regulation of DNA-templated transcription"/>
    <property type="evidence" value="ECO:0007669"/>
    <property type="project" value="EnsemblMetazoa"/>
</dbReference>
<dbReference type="GO" id="GO:0005829">
    <property type="term" value="C:cytosol"/>
    <property type="evidence" value="ECO:0007669"/>
    <property type="project" value="TreeGrafter"/>
</dbReference>
<name>G0MCJ5_CAEBE</name>
<evidence type="ECO:0000256" key="7">
    <source>
        <dbReference type="PIRSR" id="PIRSR015894-2"/>
    </source>
</evidence>
<accession>G0MCJ5</accession>
<dbReference type="InterPro" id="IPR035075">
    <property type="entry name" value="PRMT5"/>
</dbReference>
<keyword evidence="2 5" id="KW-0808">Transferase</keyword>
<feature type="binding site" evidence="7">
    <location>
        <begin position="474"/>
        <end position="475"/>
    </location>
    <ligand>
        <name>S-adenosyl-L-methionine</name>
        <dbReference type="ChEBI" id="CHEBI:59789"/>
    </ligand>
</feature>
<dbReference type="InterPro" id="IPR035248">
    <property type="entry name" value="PRMT5_C"/>
</dbReference>
<feature type="domain" description="PRMT5 TIM barrel" evidence="10">
    <location>
        <begin position="76"/>
        <end position="314"/>
    </location>
</feature>
<evidence type="ECO:0000256" key="5">
    <source>
        <dbReference type="PIRNR" id="PIRNR015894"/>
    </source>
</evidence>
<dbReference type="SUPFAM" id="SSF53335">
    <property type="entry name" value="S-adenosyl-L-methionine-dependent methyltransferases"/>
    <property type="match status" value="1"/>
</dbReference>
<keyword evidence="13" id="KW-1185">Reference proteome</keyword>
<dbReference type="InterPro" id="IPR007857">
    <property type="entry name" value="Arg_MeTrfase_PRMT5"/>
</dbReference>
<organism evidence="13">
    <name type="scientific">Caenorhabditis brenneri</name>
    <name type="common">Nematode worm</name>
    <dbReference type="NCBI Taxonomy" id="135651"/>
    <lineage>
        <taxon>Eukaryota</taxon>
        <taxon>Metazoa</taxon>
        <taxon>Ecdysozoa</taxon>
        <taxon>Nematoda</taxon>
        <taxon>Chromadorea</taxon>
        <taxon>Rhabditida</taxon>
        <taxon>Rhabditina</taxon>
        <taxon>Rhabditomorpha</taxon>
        <taxon>Rhabditoidea</taxon>
        <taxon>Rhabditidae</taxon>
        <taxon>Peloderinae</taxon>
        <taxon>Caenorhabditis</taxon>
    </lineage>
</organism>
<dbReference type="GO" id="GO:0007626">
    <property type="term" value="P:locomotory behavior"/>
    <property type="evidence" value="ECO:0007669"/>
    <property type="project" value="EnsemblMetazoa"/>
</dbReference>
<dbReference type="InterPro" id="IPR025799">
    <property type="entry name" value="Arg_MeTrfase"/>
</dbReference>
<dbReference type="FunFam" id="3.40.50.150:FF:000321">
    <property type="entry name" value="Protein arginine N-methyltransferase"/>
    <property type="match status" value="1"/>
</dbReference>